<evidence type="ECO:0000259" key="3">
    <source>
        <dbReference type="Pfam" id="PF07971"/>
    </source>
</evidence>
<comment type="caution">
    <text evidence="5">The sequence shown here is derived from an EMBL/GenBank/DDBJ whole genome shotgun (WGS) entry which is preliminary data.</text>
</comment>
<dbReference type="GO" id="GO:0000224">
    <property type="term" value="F:peptide-N4-(N-acetyl-beta-glucosaminyl)asparagine amidase activity"/>
    <property type="evidence" value="ECO:0007669"/>
    <property type="project" value="TreeGrafter"/>
</dbReference>
<dbReference type="InterPro" id="IPR008928">
    <property type="entry name" value="6-hairpin_glycosidase_sf"/>
</dbReference>
<dbReference type="PANTHER" id="PTHR12143:SF39">
    <property type="entry name" value="SECRETED PROTEIN"/>
    <property type="match status" value="1"/>
</dbReference>
<dbReference type="Pfam" id="PF07971">
    <property type="entry name" value="Glyco_hydro_92"/>
    <property type="match status" value="1"/>
</dbReference>
<proteinExistence type="predicted"/>
<dbReference type="GO" id="GO:0006516">
    <property type="term" value="P:glycoprotein catabolic process"/>
    <property type="evidence" value="ECO:0007669"/>
    <property type="project" value="TreeGrafter"/>
</dbReference>
<dbReference type="NCBIfam" id="TIGR01180">
    <property type="entry name" value="aman2_put"/>
    <property type="match status" value="1"/>
</dbReference>
<evidence type="ECO:0000259" key="4">
    <source>
        <dbReference type="Pfam" id="PF17678"/>
    </source>
</evidence>
<dbReference type="EMBL" id="RJUL01000007">
    <property type="protein sequence ID" value="ROQ24129.1"/>
    <property type="molecule type" value="Genomic_DNA"/>
</dbReference>
<feature type="domain" description="Glycosyl hydrolase family 92" evidence="3">
    <location>
        <begin position="286"/>
        <end position="748"/>
    </location>
</feature>
<dbReference type="SUPFAM" id="SSF48208">
    <property type="entry name" value="Six-hairpin glycosidases"/>
    <property type="match status" value="1"/>
</dbReference>
<dbReference type="STRING" id="584787.GCA_001247655_01275"/>
<feature type="signal peptide" evidence="2">
    <location>
        <begin position="1"/>
        <end position="17"/>
    </location>
</feature>
<evidence type="ECO:0000313" key="6">
    <source>
        <dbReference type="Proteomes" id="UP000268033"/>
    </source>
</evidence>
<dbReference type="InterPro" id="IPR012939">
    <property type="entry name" value="Glyco_hydro_92"/>
</dbReference>
<dbReference type="GO" id="GO:0005829">
    <property type="term" value="C:cytosol"/>
    <property type="evidence" value="ECO:0007669"/>
    <property type="project" value="TreeGrafter"/>
</dbReference>
<name>A0A3N1P7T0_9GAMM</name>
<reference evidence="5 6" key="1">
    <citation type="submission" date="2018-11" db="EMBL/GenBank/DDBJ databases">
        <title>Genomic Encyclopedia of Type Strains, Phase IV (KMG-IV): sequencing the most valuable type-strain genomes for metagenomic binning, comparative biology and taxonomic classification.</title>
        <authorList>
            <person name="Goeker M."/>
        </authorList>
    </citation>
    <scope>NUCLEOTIDE SEQUENCE [LARGE SCALE GENOMIC DNA]</scope>
    <source>
        <strain evidence="5 6">DSM 21945</strain>
    </source>
</reference>
<dbReference type="InterPro" id="IPR005887">
    <property type="entry name" value="GH92_a_mannosidase_put"/>
</dbReference>
<feature type="region of interest" description="Disordered" evidence="1">
    <location>
        <begin position="109"/>
        <end position="128"/>
    </location>
</feature>
<dbReference type="Gene3D" id="2.70.98.10">
    <property type="match status" value="1"/>
</dbReference>
<dbReference type="GO" id="GO:0005975">
    <property type="term" value="P:carbohydrate metabolic process"/>
    <property type="evidence" value="ECO:0007669"/>
    <property type="project" value="InterPro"/>
</dbReference>
<dbReference type="GO" id="GO:0030246">
    <property type="term" value="F:carbohydrate binding"/>
    <property type="evidence" value="ECO:0007669"/>
    <property type="project" value="InterPro"/>
</dbReference>
<gene>
    <name evidence="5" type="ORF">EDC28_10710</name>
</gene>
<organism evidence="5 6">
    <name type="scientific">Gallaecimonas pentaromativorans</name>
    <dbReference type="NCBI Taxonomy" id="584787"/>
    <lineage>
        <taxon>Bacteria</taxon>
        <taxon>Pseudomonadati</taxon>
        <taxon>Pseudomonadota</taxon>
        <taxon>Gammaproteobacteria</taxon>
        <taxon>Enterobacterales</taxon>
        <taxon>Gallaecimonadaceae</taxon>
        <taxon>Gallaecimonas</taxon>
    </lineage>
</organism>
<dbReference type="Gene3D" id="1.20.1050.60">
    <property type="entry name" value="alpha-1,2-mannosidase"/>
    <property type="match status" value="1"/>
</dbReference>
<evidence type="ECO:0000256" key="1">
    <source>
        <dbReference type="SAM" id="MobiDB-lite"/>
    </source>
</evidence>
<dbReference type="FunFam" id="3.30.2080.10:FF:000001">
    <property type="entry name" value="Alpha-1,2-mannosidase subfamily"/>
    <property type="match status" value="1"/>
</dbReference>
<sequence length="768" mass="84095">MLRKSLLLALVTLPVLAAPVFADALADVDPFIGTGGDGHTFPGATLPFGMVQLSPDTDMPNFHHAYGWAAGYRYSDHSILGFSHTHFSGSGHSDLGDVLLMPMSGELHLDPGAKDQPSSGYRSRFSHQSERASPGYYAVTLDDNQVKVELTAGKRVGWHRYTFAEGAEARVLLDLRPSIYDYDGKVLWSSLRLRPDGVLTGMRQTRGWAPGRQLFFAMRFSKPLKGHQLLNREQNVSYRGFKGPGHNPGDVAAISGRALEAALDFGPLNSPLLVKVAISSVSEQGALDNLSKEASGWDFDGAKTAAQAQWQKALGAIDIKAPAPIRRSFYTALYHALIAPNLASDADGRYRGPDQEVHQAKGFDFYSTWSLWDVYRAQQPLLTILEPKRMGELVSSLVAAQQSSPFGILPVWSYQGQETWCMIGYHALPVIADAYLKGITGFDSAAALKAMVASADYGPYGDLSDYITLGYVPIDKEPEAASKTLEYAFDDWTLARMASAMGKDALAKRFFKRAGNWQNVFDRQTGFARARLSNGDYRTPFDPAAVGYGSDYTEGNAWQYSWYVPQDIAGLINAMGGQSAFVNKLDAVFDTKVDPKTFAHVEDISGLIGYYAHGNEPSHHMAYLYDYAGAPWKTQERLTTIMNSQYHDGPTGLAGNDDLGQMSAWYLFTAMGFYPVAPGSNQYVLGRPFVEEASIRLPGGKRFVVKAEHLDDAHPYVGKVLLNGKALATSYITHQDLVAGGTLTFVMQQSPNKNWATGPASRPYSLSR</sequence>
<dbReference type="FunFam" id="1.20.1050.60:FF:000001">
    <property type="entry name" value="Putative alpha-1,2-mannosidase"/>
    <property type="match status" value="1"/>
</dbReference>
<dbReference type="InterPro" id="IPR050883">
    <property type="entry name" value="PNGase"/>
</dbReference>
<accession>A0A3N1P7T0</accession>
<keyword evidence="6" id="KW-1185">Reference proteome</keyword>
<protein>
    <submittedName>
        <fullName evidence="5">Putative alpha-1,2-mannosidase</fullName>
    </submittedName>
</protein>
<keyword evidence="2" id="KW-0732">Signal</keyword>
<dbReference type="Proteomes" id="UP000268033">
    <property type="component" value="Unassembled WGS sequence"/>
</dbReference>
<dbReference type="RefSeq" id="WP_123421917.1">
    <property type="nucleotide sequence ID" value="NZ_RJUL01000007.1"/>
</dbReference>
<dbReference type="Gene3D" id="1.20.1610.10">
    <property type="entry name" value="alpha-1,2-mannosidases domains"/>
    <property type="match status" value="1"/>
</dbReference>
<evidence type="ECO:0000256" key="2">
    <source>
        <dbReference type="SAM" id="SignalP"/>
    </source>
</evidence>
<dbReference type="FunFam" id="1.20.1610.10:FF:000001">
    <property type="entry name" value="Putative alpha-1,2-mannosidase"/>
    <property type="match status" value="1"/>
</dbReference>
<dbReference type="Pfam" id="PF17678">
    <property type="entry name" value="Glyco_hydro_92N"/>
    <property type="match status" value="1"/>
</dbReference>
<dbReference type="Gene3D" id="3.30.2080.10">
    <property type="entry name" value="GH92 mannosidase domain"/>
    <property type="match status" value="1"/>
</dbReference>
<feature type="domain" description="Glycosyl hydrolase family 92 N-terminal" evidence="4">
    <location>
        <begin position="28"/>
        <end position="279"/>
    </location>
</feature>
<evidence type="ECO:0000313" key="5">
    <source>
        <dbReference type="EMBL" id="ROQ24129.1"/>
    </source>
</evidence>
<feature type="chain" id="PRO_5018322633" evidence="2">
    <location>
        <begin position="18"/>
        <end position="768"/>
    </location>
</feature>
<dbReference type="InterPro" id="IPR014718">
    <property type="entry name" value="GH-type_carb-bd"/>
</dbReference>
<dbReference type="AlphaFoldDB" id="A0A3N1P7T0"/>
<dbReference type="InterPro" id="IPR041371">
    <property type="entry name" value="GH92_N"/>
</dbReference>
<dbReference type="PANTHER" id="PTHR12143">
    <property type="entry name" value="PEPTIDE N-GLYCANASE PNGASE -RELATED"/>
    <property type="match status" value="1"/>
</dbReference>